<comment type="caution">
    <text evidence="2">The sequence shown here is derived from an EMBL/GenBank/DDBJ whole genome shotgun (WGS) entry which is preliminary data.</text>
</comment>
<dbReference type="EMBL" id="JANBOH010000061">
    <property type="protein sequence ID" value="KAJ1646430.1"/>
    <property type="molecule type" value="Genomic_DNA"/>
</dbReference>
<keyword evidence="3" id="KW-1185">Reference proteome</keyword>
<proteinExistence type="predicted"/>
<evidence type="ECO:0000313" key="2">
    <source>
        <dbReference type="EMBL" id="KAJ1646430.1"/>
    </source>
</evidence>
<dbReference type="Proteomes" id="UP001145021">
    <property type="component" value="Unassembled WGS sequence"/>
</dbReference>
<feature type="transmembrane region" description="Helical" evidence="1">
    <location>
        <begin position="16"/>
        <end position="32"/>
    </location>
</feature>
<dbReference type="AlphaFoldDB" id="A0A9W7XK82"/>
<keyword evidence="1" id="KW-1133">Transmembrane helix</keyword>
<keyword evidence="1" id="KW-0472">Membrane</keyword>
<protein>
    <submittedName>
        <fullName evidence="2">Uncharacterized protein</fullName>
    </submittedName>
</protein>
<organism evidence="2 3">
    <name type="scientific">Coemansia asiatica</name>
    <dbReference type="NCBI Taxonomy" id="1052880"/>
    <lineage>
        <taxon>Eukaryota</taxon>
        <taxon>Fungi</taxon>
        <taxon>Fungi incertae sedis</taxon>
        <taxon>Zoopagomycota</taxon>
        <taxon>Kickxellomycotina</taxon>
        <taxon>Kickxellomycetes</taxon>
        <taxon>Kickxellales</taxon>
        <taxon>Kickxellaceae</taxon>
        <taxon>Coemansia</taxon>
    </lineage>
</organism>
<keyword evidence="1" id="KW-0812">Transmembrane</keyword>
<sequence>MSLMVDNNSNSNDIDFTYLAVFAIIAAAVTAVPNHRVRPADPAETVYVFTSTKGSGLGLGLGVDLGLGVHL</sequence>
<gene>
    <name evidence="2" type="ORF">LPJ64_002075</name>
</gene>
<evidence type="ECO:0000256" key="1">
    <source>
        <dbReference type="SAM" id="Phobius"/>
    </source>
</evidence>
<evidence type="ECO:0000313" key="3">
    <source>
        <dbReference type="Proteomes" id="UP001145021"/>
    </source>
</evidence>
<reference evidence="2" key="1">
    <citation type="submission" date="2022-07" db="EMBL/GenBank/DDBJ databases">
        <title>Phylogenomic reconstructions and comparative analyses of Kickxellomycotina fungi.</title>
        <authorList>
            <person name="Reynolds N.K."/>
            <person name="Stajich J.E."/>
            <person name="Barry K."/>
            <person name="Grigoriev I.V."/>
            <person name="Crous P."/>
            <person name="Smith M.E."/>
        </authorList>
    </citation>
    <scope>NUCLEOTIDE SEQUENCE</scope>
    <source>
        <strain evidence="2">NBRC 105413</strain>
    </source>
</reference>
<accession>A0A9W7XK82</accession>
<name>A0A9W7XK82_9FUNG</name>